<evidence type="ECO:0000313" key="4">
    <source>
        <dbReference type="Proteomes" id="UP000257109"/>
    </source>
</evidence>
<accession>A0A371EGB3</accession>
<dbReference type="OrthoDB" id="892939at2759"/>
<feature type="domain" description="Reverse transcriptase Ty1/copia-type" evidence="2">
    <location>
        <begin position="15"/>
        <end position="90"/>
    </location>
</feature>
<name>A0A371EGB3_MUCPR</name>
<dbReference type="Proteomes" id="UP000257109">
    <property type="component" value="Unassembled WGS sequence"/>
</dbReference>
<reference evidence="3" key="1">
    <citation type="submission" date="2018-05" db="EMBL/GenBank/DDBJ databases">
        <title>Draft genome of Mucuna pruriens seed.</title>
        <authorList>
            <person name="Nnadi N.E."/>
            <person name="Vos R."/>
            <person name="Hasami M.H."/>
            <person name="Devisetty U.K."/>
            <person name="Aguiy J.C."/>
        </authorList>
    </citation>
    <scope>NUCLEOTIDE SEQUENCE [LARGE SCALE GENOMIC DNA]</scope>
    <source>
        <strain evidence="3">JCA_2017</strain>
    </source>
</reference>
<gene>
    <name evidence="3" type="ORF">CR513_56284</name>
</gene>
<keyword evidence="1" id="KW-0732">Signal</keyword>
<organism evidence="3 4">
    <name type="scientific">Mucuna pruriens</name>
    <name type="common">Velvet bean</name>
    <name type="synonym">Dolichos pruriens</name>
    <dbReference type="NCBI Taxonomy" id="157652"/>
    <lineage>
        <taxon>Eukaryota</taxon>
        <taxon>Viridiplantae</taxon>
        <taxon>Streptophyta</taxon>
        <taxon>Embryophyta</taxon>
        <taxon>Tracheophyta</taxon>
        <taxon>Spermatophyta</taxon>
        <taxon>Magnoliopsida</taxon>
        <taxon>eudicotyledons</taxon>
        <taxon>Gunneridae</taxon>
        <taxon>Pentapetalae</taxon>
        <taxon>rosids</taxon>
        <taxon>fabids</taxon>
        <taxon>Fabales</taxon>
        <taxon>Fabaceae</taxon>
        <taxon>Papilionoideae</taxon>
        <taxon>50 kb inversion clade</taxon>
        <taxon>NPAAA clade</taxon>
        <taxon>indigoferoid/millettioid clade</taxon>
        <taxon>Phaseoleae</taxon>
        <taxon>Mucuna</taxon>
    </lineage>
</organism>
<evidence type="ECO:0000256" key="1">
    <source>
        <dbReference type="SAM" id="SignalP"/>
    </source>
</evidence>
<dbReference type="InterPro" id="IPR013103">
    <property type="entry name" value="RVT_2"/>
</dbReference>
<feature type="chain" id="PRO_5016827704" description="Reverse transcriptase Ty1/copia-type domain-containing protein" evidence="1">
    <location>
        <begin position="19"/>
        <end position="190"/>
    </location>
</feature>
<sequence length="190" mass="22043">MCALFLLWLHHNLGPLHQMDVKNTFLYSDLKEEVYIKLPYGMHTPSLNIVCKLKHSLYRLKQVPRVWFEKFCSILLGFSFTQNGLKLKSYQYDPSLFLLRTPKGIVALLVYVGDIVQKYIQDLIQLAGLTNSTIVDIPFKVNVKYRREEGEILDDPTLYRKLVGSLIYVTITRSNISFVVHIVSKFMQSP</sequence>
<dbReference type="EMBL" id="QJKJ01014072">
    <property type="protein sequence ID" value="RDX65085.1"/>
    <property type="molecule type" value="Genomic_DNA"/>
</dbReference>
<keyword evidence="4" id="KW-1185">Reference proteome</keyword>
<dbReference type="STRING" id="157652.A0A371EGB3"/>
<comment type="caution">
    <text evidence="3">The sequence shown here is derived from an EMBL/GenBank/DDBJ whole genome shotgun (WGS) entry which is preliminary data.</text>
</comment>
<dbReference type="AlphaFoldDB" id="A0A371EGB3"/>
<evidence type="ECO:0000259" key="2">
    <source>
        <dbReference type="Pfam" id="PF07727"/>
    </source>
</evidence>
<dbReference type="PANTHER" id="PTHR11439:SF497">
    <property type="entry name" value="CYSTEINE-RICH RLK (RECEPTOR-LIKE PROTEIN KINASE) 8"/>
    <property type="match status" value="1"/>
</dbReference>
<proteinExistence type="predicted"/>
<feature type="non-terminal residue" evidence="3">
    <location>
        <position position="1"/>
    </location>
</feature>
<protein>
    <recommendedName>
        <fullName evidence="2">Reverse transcriptase Ty1/copia-type domain-containing protein</fullName>
    </recommendedName>
</protein>
<dbReference type="PANTHER" id="PTHR11439">
    <property type="entry name" value="GAG-POL-RELATED RETROTRANSPOSON"/>
    <property type="match status" value="1"/>
</dbReference>
<feature type="signal peptide" evidence="1">
    <location>
        <begin position="1"/>
        <end position="18"/>
    </location>
</feature>
<dbReference type="Pfam" id="PF07727">
    <property type="entry name" value="RVT_2"/>
    <property type="match status" value="1"/>
</dbReference>
<evidence type="ECO:0000313" key="3">
    <source>
        <dbReference type="EMBL" id="RDX65085.1"/>
    </source>
</evidence>